<organism evidence="1 2">
    <name type="scientific">Entomophthora muscae</name>
    <dbReference type="NCBI Taxonomy" id="34485"/>
    <lineage>
        <taxon>Eukaryota</taxon>
        <taxon>Fungi</taxon>
        <taxon>Fungi incertae sedis</taxon>
        <taxon>Zoopagomycota</taxon>
        <taxon>Entomophthoromycotina</taxon>
        <taxon>Entomophthoromycetes</taxon>
        <taxon>Entomophthorales</taxon>
        <taxon>Entomophthoraceae</taxon>
        <taxon>Entomophthora</taxon>
    </lineage>
</organism>
<evidence type="ECO:0000313" key="1">
    <source>
        <dbReference type="EMBL" id="KAJ9078110.1"/>
    </source>
</evidence>
<name>A0ACC2TUB6_9FUNG</name>
<gene>
    <name evidence="1" type="ORF">DSO57_1010260</name>
</gene>
<protein>
    <submittedName>
        <fullName evidence="1">Uncharacterized protein</fullName>
    </submittedName>
</protein>
<keyword evidence="2" id="KW-1185">Reference proteome</keyword>
<reference evidence="1" key="1">
    <citation type="submission" date="2022-04" db="EMBL/GenBank/DDBJ databases">
        <title>Genome of the entomopathogenic fungus Entomophthora muscae.</title>
        <authorList>
            <person name="Elya C."/>
            <person name="Lovett B.R."/>
            <person name="Lee E."/>
            <person name="Macias A.M."/>
            <person name="Hajek A.E."/>
            <person name="De Bivort B.L."/>
            <person name="Kasson M.T."/>
            <person name="De Fine Licht H.H."/>
            <person name="Stajich J.E."/>
        </authorList>
    </citation>
    <scope>NUCLEOTIDE SEQUENCE</scope>
    <source>
        <strain evidence="1">Berkeley</strain>
    </source>
</reference>
<proteinExistence type="predicted"/>
<dbReference type="EMBL" id="QTSX02002163">
    <property type="protein sequence ID" value="KAJ9078110.1"/>
    <property type="molecule type" value="Genomic_DNA"/>
</dbReference>
<sequence>MDCQLHSQPAPALARGAVHPQGCPRGSKNRPRTQLEGSHTNTQASQGVIASQTPPASQAQSTSLNPRQKPLSRPATKVSYTRVTRNTEVTYTSTVYPVVTRPCTLDPRVATFCPRIFDTTYQPLATTEEPSAPIVYSTIDGATTSKRDPTFYTKVPIPCVEPGSQDVVVPAKGRHWLTNSECEALLNCLNGAMVVRDIASQFGVTARYIANINTKYGNTGRFAKSTKAKRQPKLLQPVHIDAIKQRVAKDCYLDTLAVQSMLATEIRLSVSKTLVYKAMVDLGFLCVRDSFPDYINLIDNLGKKFFTKQHHNNFFGASLFSEKEINRNQTQNPKEGPSVNTESTIQLSLPIYVDLIHSTFVLAFELGFKKVNNPLNSVTYRLRSDWLQLSSLPLWNQLSLYLSQAPYLVLSDYLDTSCLIMYSLMAYPWICCFTF</sequence>
<accession>A0ACC2TUB6</accession>
<comment type="caution">
    <text evidence="1">The sequence shown here is derived from an EMBL/GenBank/DDBJ whole genome shotgun (WGS) entry which is preliminary data.</text>
</comment>
<dbReference type="Proteomes" id="UP001165960">
    <property type="component" value="Unassembled WGS sequence"/>
</dbReference>
<evidence type="ECO:0000313" key="2">
    <source>
        <dbReference type="Proteomes" id="UP001165960"/>
    </source>
</evidence>